<keyword evidence="1" id="KW-0812">Transmembrane</keyword>
<dbReference type="Proteomes" id="UP001589576">
    <property type="component" value="Unassembled WGS sequence"/>
</dbReference>
<accession>A0ABV5GBS0</accession>
<comment type="caution">
    <text evidence="3">The sequence shown here is derived from an EMBL/GenBank/DDBJ whole genome shotgun (WGS) entry which is preliminary data.</text>
</comment>
<evidence type="ECO:0000259" key="2">
    <source>
        <dbReference type="Pfam" id="PF08491"/>
    </source>
</evidence>
<sequence>MESKEVIILGGGLAGLTAAIHLLKLDCKVLLFEKNEFPKHKVCGEYISNEVLPYLQSLALNLETLHPKKISKLNFSLVSGKTIKANLPLGGVGVSRFALDYYLYQEVLKRGGKIVQETVSNVVFLEDKFRVTTNNSVFCAKVVLGAFGKRSNLDVVLKRNFISKPSNWLGVKAHYKVNFADDVVGLHHFNGGYCGVSKVETDLVNICYLGNYETFKKYKSITAYQENVVCKNPNLKAIFTDAIIQFETPLTISQISFEPKKSVENKMLMIGDTAGLIHPLCGNGMAMAIHSAKLASESVINFFEGRCSRTEMERQYSKLWRKNFANRIQTGRLLGNLLQKEKLANVVLTIVTTIPFLLPLLIKKTHGRPL</sequence>
<name>A0ABV5GBS0_9FLAO</name>
<dbReference type="InterPro" id="IPR013698">
    <property type="entry name" value="Squalene_epoxidase"/>
</dbReference>
<keyword evidence="3" id="KW-0560">Oxidoreductase</keyword>
<organism evidence="3 4">
    <name type="scientific">Flavobacterium paronense</name>
    <dbReference type="NCBI Taxonomy" id="1392775"/>
    <lineage>
        <taxon>Bacteria</taxon>
        <taxon>Pseudomonadati</taxon>
        <taxon>Bacteroidota</taxon>
        <taxon>Flavobacteriia</taxon>
        <taxon>Flavobacteriales</taxon>
        <taxon>Flavobacteriaceae</taxon>
        <taxon>Flavobacterium</taxon>
    </lineage>
</organism>
<keyword evidence="1" id="KW-0472">Membrane</keyword>
<reference evidence="3 4" key="1">
    <citation type="submission" date="2024-09" db="EMBL/GenBank/DDBJ databases">
        <authorList>
            <person name="Sun Q."/>
            <person name="Mori K."/>
        </authorList>
    </citation>
    <scope>NUCLEOTIDE SEQUENCE [LARGE SCALE GENOMIC DNA]</scope>
    <source>
        <strain evidence="3 4">CECT 8460</strain>
    </source>
</reference>
<dbReference type="InterPro" id="IPR050407">
    <property type="entry name" value="Geranylgeranyl_reductase"/>
</dbReference>
<dbReference type="Pfam" id="PF08491">
    <property type="entry name" value="SE"/>
    <property type="match status" value="1"/>
</dbReference>
<keyword evidence="1" id="KW-1133">Transmembrane helix</keyword>
<dbReference type="PANTHER" id="PTHR42685:SF22">
    <property type="entry name" value="CONDITIONED MEDIUM FACTOR RECEPTOR 1"/>
    <property type="match status" value="1"/>
</dbReference>
<gene>
    <name evidence="3" type="ORF">ACFFUU_03035</name>
</gene>
<dbReference type="GO" id="GO:0016491">
    <property type="term" value="F:oxidoreductase activity"/>
    <property type="evidence" value="ECO:0007669"/>
    <property type="project" value="UniProtKB-KW"/>
</dbReference>
<proteinExistence type="predicted"/>
<evidence type="ECO:0000313" key="4">
    <source>
        <dbReference type="Proteomes" id="UP001589576"/>
    </source>
</evidence>
<feature type="transmembrane region" description="Helical" evidence="1">
    <location>
        <begin position="343"/>
        <end position="362"/>
    </location>
</feature>
<evidence type="ECO:0000256" key="1">
    <source>
        <dbReference type="SAM" id="Phobius"/>
    </source>
</evidence>
<dbReference type="Gene3D" id="3.50.50.60">
    <property type="entry name" value="FAD/NAD(P)-binding domain"/>
    <property type="match status" value="1"/>
</dbReference>
<dbReference type="PRINTS" id="PR00420">
    <property type="entry name" value="RNGMNOXGNASE"/>
</dbReference>
<dbReference type="SUPFAM" id="SSF51905">
    <property type="entry name" value="FAD/NAD(P)-binding domain"/>
    <property type="match status" value="1"/>
</dbReference>
<dbReference type="RefSeq" id="WP_290285710.1">
    <property type="nucleotide sequence ID" value="NZ_JAUFQN010000019.1"/>
</dbReference>
<dbReference type="EC" id="1.-.-.-" evidence="3"/>
<dbReference type="InterPro" id="IPR036188">
    <property type="entry name" value="FAD/NAD-bd_sf"/>
</dbReference>
<feature type="domain" description="Squalene epoxidase" evidence="2">
    <location>
        <begin position="233"/>
        <end position="301"/>
    </location>
</feature>
<dbReference type="PANTHER" id="PTHR42685">
    <property type="entry name" value="GERANYLGERANYL DIPHOSPHATE REDUCTASE"/>
    <property type="match status" value="1"/>
</dbReference>
<dbReference type="EMBL" id="JBHMFB010000007">
    <property type="protein sequence ID" value="MFB9088568.1"/>
    <property type="molecule type" value="Genomic_DNA"/>
</dbReference>
<protein>
    <submittedName>
        <fullName evidence="3">NAD(P)/FAD-dependent oxidoreductase</fullName>
        <ecNumber evidence="3">1.-.-.-</ecNumber>
    </submittedName>
</protein>
<keyword evidence="4" id="KW-1185">Reference proteome</keyword>
<dbReference type="Pfam" id="PF13450">
    <property type="entry name" value="NAD_binding_8"/>
    <property type="match status" value="1"/>
</dbReference>
<evidence type="ECO:0000313" key="3">
    <source>
        <dbReference type="EMBL" id="MFB9088568.1"/>
    </source>
</evidence>